<comment type="caution">
    <text evidence="11">The sequence shown here is derived from an EMBL/GenBank/DDBJ whole genome shotgun (WGS) entry which is preliminary data.</text>
</comment>
<keyword evidence="6 9" id="KW-1133">Transmembrane helix</keyword>
<feature type="transmembrane region" description="Helical" evidence="9">
    <location>
        <begin position="48"/>
        <end position="66"/>
    </location>
</feature>
<keyword evidence="2 9" id="KW-0813">Transport</keyword>
<keyword evidence="7 9" id="KW-0811">Translocation</keyword>
<protein>
    <recommendedName>
        <fullName evidence="9">Protein translocase subunit SecE</fullName>
    </recommendedName>
</protein>
<dbReference type="EMBL" id="JAFITO010000008">
    <property type="protein sequence ID" value="MBN4068241.1"/>
    <property type="molecule type" value="Genomic_DNA"/>
</dbReference>
<keyword evidence="5 9" id="KW-0653">Protein transport</keyword>
<dbReference type="InterPro" id="IPR005807">
    <property type="entry name" value="SecE_bac"/>
</dbReference>
<evidence type="ECO:0000256" key="10">
    <source>
        <dbReference type="SAM" id="MobiDB-lite"/>
    </source>
</evidence>
<dbReference type="InterPro" id="IPR001901">
    <property type="entry name" value="Translocase_SecE/Sec61-g"/>
</dbReference>
<evidence type="ECO:0000256" key="4">
    <source>
        <dbReference type="ARBA" id="ARBA00022692"/>
    </source>
</evidence>
<evidence type="ECO:0000256" key="2">
    <source>
        <dbReference type="ARBA" id="ARBA00022448"/>
    </source>
</evidence>
<comment type="subcellular location">
    <subcellularLocation>
        <location evidence="9">Cell membrane</location>
        <topology evidence="9">Single-pass membrane protein</topology>
    </subcellularLocation>
    <subcellularLocation>
        <location evidence="1">Membrane</location>
    </subcellularLocation>
</comment>
<dbReference type="HAMAP" id="MF_00422">
    <property type="entry name" value="SecE"/>
    <property type="match status" value="1"/>
</dbReference>
<proteinExistence type="inferred from homology"/>
<accession>A0ABS3ASZ8</accession>
<evidence type="ECO:0000256" key="8">
    <source>
        <dbReference type="ARBA" id="ARBA00023136"/>
    </source>
</evidence>
<comment type="function">
    <text evidence="9">Essential subunit of the Sec protein translocation channel SecYEG. Clamps together the 2 halves of SecY. May contact the channel plug during translocation.</text>
</comment>
<dbReference type="PANTHER" id="PTHR33910:SF1">
    <property type="entry name" value="PROTEIN TRANSLOCASE SUBUNIT SECE"/>
    <property type="match status" value="1"/>
</dbReference>
<dbReference type="Proteomes" id="UP000717534">
    <property type="component" value="Unassembled WGS sequence"/>
</dbReference>
<feature type="region of interest" description="Disordered" evidence="10">
    <location>
        <begin position="1"/>
        <end position="22"/>
    </location>
</feature>
<evidence type="ECO:0000256" key="9">
    <source>
        <dbReference type="HAMAP-Rule" id="MF_00422"/>
    </source>
</evidence>
<dbReference type="NCBIfam" id="TIGR00964">
    <property type="entry name" value="secE_bact"/>
    <property type="match status" value="1"/>
</dbReference>
<dbReference type="PANTHER" id="PTHR33910">
    <property type="entry name" value="PROTEIN TRANSLOCASE SUBUNIT SECE"/>
    <property type="match status" value="1"/>
</dbReference>
<evidence type="ECO:0000256" key="5">
    <source>
        <dbReference type="ARBA" id="ARBA00022927"/>
    </source>
</evidence>
<evidence type="ECO:0000256" key="1">
    <source>
        <dbReference type="ARBA" id="ARBA00004370"/>
    </source>
</evidence>
<comment type="subunit">
    <text evidence="9">Component of the Sec protein translocase complex. Heterotrimer consisting of SecY, SecE and SecG subunits. The heterotrimers can form oligomers, although 1 heterotrimer is thought to be able to translocate proteins. Interacts with the ribosome. Interacts with SecDF, and other proteins may be involved. Interacts with SecA.</text>
</comment>
<keyword evidence="3 9" id="KW-1003">Cell membrane</keyword>
<dbReference type="Pfam" id="PF00584">
    <property type="entry name" value="SecE"/>
    <property type="match status" value="1"/>
</dbReference>
<gene>
    <name evidence="9 11" type="primary">secE</name>
    <name evidence="11" type="ORF">JYU06_01795</name>
</gene>
<keyword evidence="8 9" id="KW-0472">Membrane</keyword>
<comment type="similarity">
    <text evidence="9">Belongs to the SecE/SEC61-gamma family.</text>
</comment>
<evidence type="ECO:0000256" key="6">
    <source>
        <dbReference type="ARBA" id="ARBA00022989"/>
    </source>
</evidence>
<sequence length="82" mass="9277">MGKKTKAIKRQELEKEKKSPFSPSQVRIFIDEVKVEFTKIVWPDRKTTISLTGVVIVFSILASIYLGSVDLLLGKLIDSVLR</sequence>
<evidence type="ECO:0000313" key="12">
    <source>
        <dbReference type="Proteomes" id="UP000717534"/>
    </source>
</evidence>
<keyword evidence="4 9" id="KW-0812">Transmembrane</keyword>
<organism evidence="11 12">
    <name type="scientific">Desulfotalea psychrophila</name>
    <dbReference type="NCBI Taxonomy" id="84980"/>
    <lineage>
        <taxon>Bacteria</taxon>
        <taxon>Pseudomonadati</taxon>
        <taxon>Thermodesulfobacteriota</taxon>
        <taxon>Desulfobulbia</taxon>
        <taxon>Desulfobulbales</taxon>
        <taxon>Desulfocapsaceae</taxon>
        <taxon>Desulfotalea</taxon>
    </lineage>
</organism>
<dbReference type="InterPro" id="IPR038379">
    <property type="entry name" value="SecE_sf"/>
</dbReference>
<evidence type="ECO:0000313" key="11">
    <source>
        <dbReference type="EMBL" id="MBN4068241.1"/>
    </source>
</evidence>
<keyword evidence="12" id="KW-1185">Reference proteome</keyword>
<evidence type="ECO:0000256" key="7">
    <source>
        <dbReference type="ARBA" id="ARBA00023010"/>
    </source>
</evidence>
<evidence type="ECO:0000256" key="3">
    <source>
        <dbReference type="ARBA" id="ARBA00022475"/>
    </source>
</evidence>
<name>A0ABS3ASZ8_9BACT</name>
<dbReference type="Gene3D" id="1.20.5.1030">
    <property type="entry name" value="Preprotein translocase secy subunit"/>
    <property type="match status" value="1"/>
</dbReference>
<feature type="compositionally biased region" description="Basic and acidic residues" evidence="10">
    <location>
        <begin position="9"/>
        <end position="19"/>
    </location>
</feature>
<reference evidence="11 12" key="1">
    <citation type="submission" date="2021-02" db="EMBL/GenBank/DDBJ databases">
        <title>Activity-based single-cell genomes from oceanic crustal fluid captures similar information to metagenomic and metatranscriptomic surveys with orders of magnitude less sampling.</title>
        <authorList>
            <person name="D'Angelo T.S."/>
            <person name="Orcutt B.N."/>
        </authorList>
    </citation>
    <scope>NUCLEOTIDE SEQUENCE [LARGE SCALE GENOMIC DNA]</scope>
    <source>
        <strain evidence="11">AH-315-G02</strain>
    </source>
</reference>